<comment type="caution">
    <text evidence="1">The sequence shown here is derived from an EMBL/GenBank/DDBJ whole genome shotgun (WGS) entry which is preliminary data.</text>
</comment>
<organism evidence="1 2">
    <name type="scientific">Epichloe bromicola</name>
    <dbReference type="NCBI Taxonomy" id="79588"/>
    <lineage>
        <taxon>Eukaryota</taxon>
        <taxon>Fungi</taxon>
        <taxon>Dikarya</taxon>
        <taxon>Ascomycota</taxon>
        <taxon>Pezizomycotina</taxon>
        <taxon>Sordariomycetes</taxon>
        <taxon>Hypocreomycetidae</taxon>
        <taxon>Hypocreales</taxon>
        <taxon>Clavicipitaceae</taxon>
        <taxon>Epichloe</taxon>
    </lineage>
</organism>
<evidence type="ECO:0008006" key="3">
    <source>
        <dbReference type="Google" id="ProtNLM"/>
    </source>
</evidence>
<evidence type="ECO:0000313" key="1">
    <source>
        <dbReference type="EMBL" id="GAB0137833.1"/>
    </source>
</evidence>
<dbReference type="Proteomes" id="UP001562357">
    <property type="component" value="Unassembled WGS sequence"/>
</dbReference>
<dbReference type="EMBL" id="BAAFGZ010000323">
    <property type="protein sequence ID" value="GAB0137833.1"/>
    <property type="molecule type" value="Genomic_DNA"/>
</dbReference>
<proteinExistence type="predicted"/>
<evidence type="ECO:0000313" key="2">
    <source>
        <dbReference type="Proteomes" id="UP001562357"/>
    </source>
</evidence>
<name>A0ABQ0CWK2_9HYPO</name>
<gene>
    <name evidence="1" type="primary">g6086</name>
    <name evidence="1" type="ORF">EsDP_00006086</name>
</gene>
<reference evidence="2" key="1">
    <citation type="submission" date="2024-06" db="EMBL/GenBank/DDBJ databases">
        <title>Draft Genome Sequences of Epichloe bromicola Strains Isolated from Elymus ciliaris.</title>
        <authorList>
            <consortium name="Epichloe bromicola genome sequencing consortium"/>
            <person name="Miura A."/>
            <person name="Imano S."/>
            <person name="Ashida A."/>
            <person name="Sato I."/>
            <person name="Chiba S."/>
            <person name="Tanaka A."/>
            <person name="Camagna M."/>
            <person name="Takemoto D."/>
        </authorList>
    </citation>
    <scope>NUCLEOTIDE SEQUENCE [LARGE SCALE GENOMIC DNA]</scope>
    <source>
        <strain evidence="2">DP</strain>
    </source>
</reference>
<dbReference type="SUPFAM" id="SSF52949">
    <property type="entry name" value="Macro domain-like"/>
    <property type="match status" value="1"/>
</dbReference>
<sequence>MATSTTSSGIPHIHILCMQNQHSEAFAEAAAKHKLPTSITFETHNAALQFVPSSSKFDLVVSPANSYGRLDGGFDDAISRAFSPRNDYLALTRVAQAKLYDEWRGFAPPGTCTLVRIPDDFGHESKNIWGTRYLALCPTMRTPQPVEWDREIVYESTWSLLVTIDKHNRRAYASRESDADPRISSILIPPLATGIGKVSPERWAAQMVMAMKHFVDAKQNPQKWSRLTPTDIFDHTNEVVDTWSM</sequence>
<protein>
    <recommendedName>
        <fullName evidence="3">Macro domain-like protein</fullName>
    </recommendedName>
</protein>
<dbReference type="Gene3D" id="3.40.220.10">
    <property type="entry name" value="Leucine Aminopeptidase, subunit E, domain 1"/>
    <property type="match status" value="1"/>
</dbReference>
<accession>A0ABQ0CWK2</accession>
<keyword evidence="2" id="KW-1185">Reference proteome</keyword>
<dbReference type="InterPro" id="IPR043472">
    <property type="entry name" value="Macro_dom-like"/>
</dbReference>